<feature type="transmembrane region" description="Helical" evidence="1">
    <location>
        <begin position="12"/>
        <end position="35"/>
    </location>
</feature>
<name>A0ABW1S1U7_9LACO</name>
<keyword evidence="3" id="KW-1185">Reference proteome</keyword>
<organism evidence="2 3">
    <name type="scientific">Lactiplantibacillus daowaiensis</name>
    <dbReference type="NCBI Taxonomy" id="2559918"/>
    <lineage>
        <taxon>Bacteria</taxon>
        <taxon>Bacillati</taxon>
        <taxon>Bacillota</taxon>
        <taxon>Bacilli</taxon>
        <taxon>Lactobacillales</taxon>
        <taxon>Lactobacillaceae</taxon>
        <taxon>Lactiplantibacillus</taxon>
    </lineage>
</organism>
<feature type="transmembrane region" description="Helical" evidence="1">
    <location>
        <begin position="96"/>
        <end position="118"/>
    </location>
</feature>
<accession>A0ABW1S1U7</accession>
<sequence length="231" mass="25981">MKKQVIKGQLAILLLVLVIWLGWSWCLYHSTIWFAGSETAWQANLGMFGLASPWLLMVVEIGVGLKQHQNWLLMAGSLVGLVYWLCSYQRTSQLMVMLVVPLALIMCWVQTQVIVAQWLPTASLKAPRRWGLGLIVSLLLIGGLMRLSPTATVRSYLAGYSDPLTAMTTHLTFDQHPDGLTNRTRNFDVTTKAPQVITLRVLETQGVKGIELTLHQRGLGFYVTEYPWWVA</sequence>
<reference evidence="3" key="1">
    <citation type="journal article" date="2019" name="Int. J. Syst. Evol. Microbiol.">
        <title>The Global Catalogue of Microorganisms (GCM) 10K type strain sequencing project: providing services to taxonomists for standard genome sequencing and annotation.</title>
        <authorList>
            <consortium name="The Broad Institute Genomics Platform"/>
            <consortium name="The Broad Institute Genome Sequencing Center for Infectious Disease"/>
            <person name="Wu L."/>
            <person name="Ma J."/>
        </authorList>
    </citation>
    <scope>NUCLEOTIDE SEQUENCE [LARGE SCALE GENOMIC DNA]</scope>
    <source>
        <strain evidence="3">CCM 8933</strain>
    </source>
</reference>
<comment type="caution">
    <text evidence="2">The sequence shown here is derived from an EMBL/GenBank/DDBJ whole genome shotgun (WGS) entry which is preliminary data.</text>
</comment>
<feature type="transmembrane region" description="Helical" evidence="1">
    <location>
        <begin position="130"/>
        <end position="147"/>
    </location>
</feature>
<keyword evidence="1" id="KW-0812">Transmembrane</keyword>
<feature type="transmembrane region" description="Helical" evidence="1">
    <location>
        <begin position="71"/>
        <end position="90"/>
    </location>
</feature>
<evidence type="ECO:0000313" key="3">
    <source>
        <dbReference type="Proteomes" id="UP001596282"/>
    </source>
</evidence>
<protein>
    <submittedName>
        <fullName evidence="2">Uncharacterized protein</fullName>
    </submittedName>
</protein>
<proteinExistence type="predicted"/>
<keyword evidence="1" id="KW-0472">Membrane</keyword>
<dbReference type="RefSeq" id="WP_137628735.1">
    <property type="nucleotide sequence ID" value="NZ_BJDJ01000012.1"/>
</dbReference>
<dbReference type="Proteomes" id="UP001596282">
    <property type="component" value="Unassembled WGS sequence"/>
</dbReference>
<dbReference type="EMBL" id="JBHSSC010000038">
    <property type="protein sequence ID" value="MFC6181427.1"/>
    <property type="molecule type" value="Genomic_DNA"/>
</dbReference>
<evidence type="ECO:0000313" key="2">
    <source>
        <dbReference type="EMBL" id="MFC6181427.1"/>
    </source>
</evidence>
<keyword evidence="1" id="KW-1133">Transmembrane helix</keyword>
<gene>
    <name evidence="2" type="ORF">ACFP5Y_09355</name>
</gene>
<evidence type="ECO:0000256" key="1">
    <source>
        <dbReference type="SAM" id="Phobius"/>
    </source>
</evidence>